<gene>
    <name evidence="1" type="primary">PREP1</name>
    <name evidence="1" type="ORF">SPIL2461_LOCUS6858</name>
</gene>
<protein>
    <submittedName>
        <fullName evidence="1">PREP1 protein</fullName>
    </submittedName>
</protein>
<comment type="caution">
    <text evidence="1">The sequence shown here is derived from an EMBL/GenBank/DDBJ whole genome shotgun (WGS) entry which is preliminary data.</text>
</comment>
<sequence length="395" mass="43511">MDEMRSANLDQGRLVEAGFELAKKKVYLRFQQGSSFYSTYPWNICKLLAYVMQPAGPARTGAIADSRRFARELLGSNLPSNTFADKFFNGTFKEQMEEWAGGAGPMPTALFRELLSYSLSLVAMQRLESRHHLVNLRLQPSRASSAAQVSAHLRRKLNNDIRDDRFRLRLERYLHEFEKLDALIQAAAAESKEVVDASMRAWQAHVKTTLSDGAYYAVPFDVSESATKYMVVQFVSAAPGAKKYMEKLTRWGTDAWQGQVAVANLGSLTAPAPSDRGADAESALAMAVADLFKHGFHNLYKFKDVNHVCQLSQEAILSAVAAEEVGPGSDDEGPGECCQLSIASDPLRLQAVFDVAREAISRSTPLPLPAEPLRRDAAHWLVAQELASHTSDGGL</sequence>
<dbReference type="OrthoDB" id="10629817at2759"/>
<dbReference type="EMBL" id="CAJNIZ010010631">
    <property type="protein sequence ID" value="CAE7303624.1"/>
    <property type="molecule type" value="Genomic_DNA"/>
</dbReference>
<proteinExistence type="predicted"/>
<feature type="non-terminal residue" evidence="1">
    <location>
        <position position="395"/>
    </location>
</feature>
<dbReference type="AlphaFoldDB" id="A0A812N858"/>
<evidence type="ECO:0000313" key="1">
    <source>
        <dbReference type="EMBL" id="CAE7303624.1"/>
    </source>
</evidence>
<name>A0A812N858_SYMPI</name>
<dbReference type="Proteomes" id="UP000649617">
    <property type="component" value="Unassembled WGS sequence"/>
</dbReference>
<accession>A0A812N858</accession>
<keyword evidence="2" id="KW-1185">Reference proteome</keyword>
<reference evidence="1" key="1">
    <citation type="submission" date="2021-02" db="EMBL/GenBank/DDBJ databases">
        <authorList>
            <person name="Dougan E. K."/>
            <person name="Rhodes N."/>
            <person name="Thang M."/>
            <person name="Chan C."/>
        </authorList>
    </citation>
    <scope>NUCLEOTIDE SEQUENCE</scope>
</reference>
<evidence type="ECO:0000313" key="2">
    <source>
        <dbReference type="Proteomes" id="UP000649617"/>
    </source>
</evidence>
<organism evidence="1 2">
    <name type="scientific">Symbiodinium pilosum</name>
    <name type="common">Dinoflagellate</name>
    <dbReference type="NCBI Taxonomy" id="2952"/>
    <lineage>
        <taxon>Eukaryota</taxon>
        <taxon>Sar</taxon>
        <taxon>Alveolata</taxon>
        <taxon>Dinophyceae</taxon>
        <taxon>Suessiales</taxon>
        <taxon>Symbiodiniaceae</taxon>
        <taxon>Symbiodinium</taxon>
    </lineage>
</organism>